<comment type="subcellular location">
    <subcellularLocation>
        <location evidence="2">Membrane</location>
        <topology evidence="2">Single-pass type IV membrane protein</topology>
    </subcellularLocation>
    <subcellularLocation>
        <location evidence="1">Nucleus</location>
    </subcellularLocation>
</comment>
<dbReference type="CDD" id="cd18321">
    <property type="entry name" value="BTB_POZ_EloC"/>
    <property type="match status" value="1"/>
</dbReference>
<evidence type="ECO:0000256" key="4">
    <source>
        <dbReference type="ARBA" id="ARBA00009063"/>
    </source>
</evidence>
<accession>A0A0D8XBG3</accession>
<dbReference type="GO" id="GO:1990234">
    <property type="term" value="C:transferase complex"/>
    <property type="evidence" value="ECO:0007669"/>
    <property type="project" value="UniProtKB-ARBA"/>
</dbReference>
<keyword evidence="10" id="KW-0832">Ubl conjugation</keyword>
<evidence type="ECO:0000256" key="12">
    <source>
        <dbReference type="ARBA" id="ARBA00023163"/>
    </source>
</evidence>
<name>A0A0D8XBG3_DICVI</name>
<evidence type="ECO:0000256" key="20">
    <source>
        <dbReference type="RuleBase" id="RU003858"/>
    </source>
</evidence>
<dbReference type="InterPro" id="IPR006011">
    <property type="entry name" value="Syntaxin_N"/>
</dbReference>
<organism evidence="23 24">
    <name type="scientific">Dictyocaulus viviparus</name>
    <name type="common">Bovine lungworm</name>
    <dbReference type="NCBI Taxonomy" id="29172"/>
    <lineage>
        <taxon>Eukaryota</taxon>
        <taxon>Metazoa</taxon>
        <taxon>Ecdysozoa</taxon>
        <taxon>Nematoda</taxon>
        <taxon>Chromadorea</taxon>
        <taxon>Rhabditida</taxon>
        <taxon>Rhabditina</taxon>
        <taxon>Rhabditomorpha</taxon>
        <taxon>Strongyloidea</taxon>
        <taxon>Metastrongylidae</taxon>
        <taxon>Dictyocaulus</taxon>
    </lineage>
</organism>
<feature type="domain" description="T-SNARE coiled-coil homology" evidence="22">
    <location>
        <begin position="225"/>
        <end position="287"/>
    </location>
</feature>
<comment type="pathway">
    <text evidence="3">Protein modification; protein ubiquitination.</text>
</comment>
<evidence type="ECO:0000256" key="17">
    <source>
        <dbReference type="ARBA" id="ARBA00080440"/>
    </source>
</evidence>
<dbReference type="OrthoDB" id="249087at2759"/>
<dbReference type="InterPro" id="IPR006012">
    <property type="entry name" value="Syntaxin/epimorphin_CS"/>
</dbReference>
<gene>
    <name evidence="23" type="ORF">DICVIV_12106</name>
</gene>
<evidence type="ECO:0000313" key="24">
    <source>
        <dbReference type="Proteomes" id="UP000053766"/>
    </source>
</evidence>
<dbReference type="SUPFAM" id="SSF54695">
    <property type="entry name" value="POZ domain"/>
    <property type="match status" value="1"/>
</dbReference>
<evidence type="ECO:0000256" key="1">
    <source>
        <dbReference type="ARBA" id="ARBA00004123"/>
    </source>
</evidence>
<dbReference type="PANTHER" id="PTHR20648">
    <property type="entry name" value="ELONGIN-C"/>
    <property type="match status" value="1"/>
</dbReference>
<keyword evidence="13" id="KW-0539">Nucleus</keyword>
<evidence type="ECO:0000256" key="3">
    <source>
        <dbReference type="ARBA" id="ARBA00004906"/>
    </source>
</evidence>
<keyword evidence="24" id="KW-1185">Reference proteome</keyword>
<dbReference type="InterPro" id="IPR000727">
    <property type="entry name" value="T_SNARE_dom"/>
</dbReference>
<dbReference type="FunFam" id="3.30.710.10:FF:000016">
    <property type="entry name" value="Transcription elongation factor"/>
    <property type="match status" value="1"/>
</dbReference>
<evidence type="ECO:0000256" key="2">
    <source>
        <dbReference type="ARBA" id="ARBA00004211"/>
    </source>
</evidence>
<dbReference type="GO" id="GO:0016192">
    <property type="term" value="P:vesicle-mediated transport"/>
    <property type="evidence" value="ECO:0007669"/>
    <property type="project" value="InterPro"/>
</dbReference>
<keyword evidence="21" id="KW-0175">Coiled coil</keyword>
<protein>
    <recommendedName>
        <fullName evidence="6">Elongin-C</fullName>
    </recommendedName>
    <alternativeName>
        <fullName evidence="15">Elongin 15 kDa subunit</fullName>
    </alternativeName>
    <alternativeName>
        <fullName evidence="16">RNA polymerase II transcription factor SIII subunit C</fullName>
    </alternativeName>
    <alternativeName>
        <fullName evidence="18">SIII p15</fullName>
    </alternativeName>
    <alternativeName>
        <fullName evidence="17">Transcription elongation factor B polypeptide 1</fullName>
    </alternativeName>
</protein>
<keyword evidence="8" id="KW-0532">Neurotransmitter transport</keyword>
<evidence type="ECO:0000256" key="9">
    <source>
        <dbReference type="ARBA" id="ARBA00022786"/>
    </source>
</evidence>
<evidence type="ECO:0000256" key="10">
    <source>
        <dbReference type="ARBA" id="ARBA00022843"/>
    </source>
</evidence>
<evidence type="ECO:0000256" key="14">
    <source>
        <dbReference type="ARBA" id="ARBA00054216"/>
    </source>
</evidence>
<feature type="coiled-coil region" evidence="21">
    <location>
        <begin position="263"/>
        <end position="290"/>
    </location>
</feature>
<dbReference type="EMBL" id="KN716737">
    <property type="protein sequence ID" value="KJH41923.1"/>
    <property type="molecule type" value="Genomic_DNA"/>
</dbReference>
<evidence type="ECO:0000256" key="13">
    <source>
        <dbReference type="ARBA" id="ARBA00023242"/>
    </source>
</evidence>
<dbReference type="GO" id="GO:0005634">
    <property type="term" value="C:nucleus"/>
    <property type="evidence" value="ECO:0007669"/>
    <property type="project" value="UniProtKB-SubCell"/>
</dbReference>
<comment type="similarity">
    <text evidence="5">Belongs to the SKP1 family.</text>
</comment>
<dbReference type="SUPFAM" id="SSF47661">
    <property type="entry name" value="t-snare proteins"/>
    <property type="match status" value="1"/>
</dbReference>
<comment type="subunit">
    <text evidence="19">Heterotrimer of an A (ELOA, ELOA2 or ELOA3P), ELOB and ELOC subunit. The elongin BC complex interacts with EPOP; leading to recruit the elongin BC complex to Polycomb group (PcG) target genes, thereby restricting excessive activity of the PRC2/EED-EZH2 complex. Component of multiple cullin-RING E3 ubiquitin-protein ligase complexes composed of Elongin BC (ELOB and ELOC), a cullin (CUL2 or CUL5), a catalytic subunit (RBX1 or RNF7/RBX2), as well as a substrate adapter protein that can be either ASB2, ASB9, ASB11, KLHDC2, KLHDC3, KLHDC10, APPBP2, FEM1A, FEM1B, FEM1C, LRR1, PCMTD1, SOCS1, SOCS2, SOCS5, SPSB1, SPSB3, ELOA, VHL, WSB1, ZYG11B or RAB40C. Interacts with TMF1. As part of the Elongin BC E3 ubiquitin ligase complex; interacts with NRBP1. May form oligomers as a KLHDC2/KLHDC3-ELOB-ELOC complex; this interaction is autoinhibitory for the E3 ligase complex as the substrate-binding site of KLHDC2/KLHDC3 is blocked in the oligomer.</text>
</comment>
<comment type="similarity">
    <text evidence="4 20">Belongs to the syntaxin family.</text>
</comment>
<evidence type="ECO:0000256" key="6">
    <source>
        <dbReference type="ARBA" id="ARBA00021347"/>
    </source>
</evidence>
<dbReference type="PROSITE" id="PS00914">
    <property type="entry name" value="SYNTAXIN"/>
    <property type="match status" value="1"/>
</dbReference>
<keyword evidence="7" id="KW-0813">Transport</keyword>
<dbReference type="GO" id="GO:0005484">
    <property type="term" value="F:SNAP receptor activity"/>
    <property type="evidence" value="ECO:0007669"/>
    <property type="project" value="InterPro"/>
</dbReference>
<dbReference type="Gene3D" id="3.30.710.10">
    <property type="entry name" value="Potassium Channel Kv1.1, Chain A"/>
    <property type="match status" value="1"/>
</dbReference>
<dbReference type="SMART" id="SM00397">
    <property type="entry name" value="t_SNARE"/>
    <property type="match status" value="1"/>
</dbReference>
<keyword evidence="12" id="KW-0804">Transcription</keyword>
<dbReference type="GO" id="GO:0006836">
    <property type="term" value="P:neurotransmitter transport"/>
    <property type="evidence" value="ECO:0007669"/>
    <property type="project" value="UniProtKB-KW"/>
</dbReference>
<dbReference type="SMART" id="SM00503">
    <property type="entry name" value="SynN"/>
    <property type="match status" value="1"/>
</dbReference>
<dbReference type="PROSITE" id="PS50192">
    <property type="entry name" value="T_SNARE"/>
    <property type="match status" value="1"/>
</dbReference>
<dbReference type="GO" id="GO:0006511">
    <property type="term" value="P:ubiquitin-dependent protein catabolic process"/>
    <property type="evidence" value="ECO:0007669"/>
    <property type="project" value="InterPro"/>
</dbReference>
<evidence type="ECO:0000256" key="11">
    <source>
        <dbReference type="ARBA" id="ARBA00023015"/>
    </source>
</evidence>
<proteinExistence type="inferred from homology"/>
<dbReference type="InterPro" id="IPR001232">
    <property type="entry name" value="SKP1-like"/>
</dbReference>
<dbReference type="STRING" id="29172.A0A0D8XBG3"/>
<dbReference type="Pfam" id="PF00804">
    <property type="entry name" value="Syntaxin"/>
    <property type="match status" value="1"/>
</dbReference>
<dbReference type="GO" id="GO:0005737">
    <property type="term" value="C:cytoplasm"/>
    <property type="evidence" value="ECO:0007669"/>
    <property type="project" value="UniProtKB-ARBA"/>
</dbReference>
<evidence type="ECO:0000256" key="5">
    <source>
        <dbReference type="ARBA" id="ARBA00009993"/>
    </source>
</evidence>
<evidence type="ECO:0000313" key="23">
    <source>
        <dbReference type="EMBL" id="KJH41923.1"/>
    </source>
</evidence>
<evidence type="ECO:0000259" key="22">
    <source>
        <dbReference type="PROSITE" id="PS50192"/>
    </source>
</evidence>
<dbReference type="InterPro" id="IPR016073">
    <property type="entry name" value="Skp1_comp_POZ"/>
</dbReference>
<dbReference type="Gene3D" id="1.20.58.70">
    <property type="match status" value="1"/>
</dbReference>
<keyword evidence="9" id="KW-0833">Ubl conjugation pathway</keyword>
<dbReference type="GO" id="GO:0016020">
    <property type="term" value="C:membrane"/>
    <property type="evidence" value="ECO:0007669"/>
    <property type="project" value="UniProtKB-SubCell"/>
</dbReference>
<dbReference type="GO" id="GO:0006886">
    <property type="term" value="P:intracellular protein transport"/>
    <property type="evidence" value="ECO:0007669"/>
    <property type="project" value="InterPro"/>
</dbReference>
<evidence type="ECO:0000256" key="7">
    <source>
        <dbReference type="ARBA" id="ARBA00022448"/>
    </source>
</evidence>
<dbReference type="AlphaFoldDB" id="A0A0D8XBG3"/>
<evidence type="ECO:0000256" key="19">
    <source>
        <dbReference type="ARBA" id="ARBA00093535"/>
    </source>
</evidence>
<dbReference type="Gene3D" id="1.20.5.110">
    <property type="match status" value="1"/>
</dbReference>
<dbReference type="InterPro" id="IPR010989">
    <property type="entry name" value="SNARE"/>
</dbReference>
<reference evidence="23 24" key="1">
    <citation type="submission" date="2013-11" db="EMBL/GenBank/DDBJ databases">
        <title>Draft genome of the bovine lungworm Dictyocaulus viviparus.</title>
        <authorList>
            <person name="Mitreva M."/>
        </authorList>
    </citation>
    <scope>NUCLEOTIDE SEQUENCE [LARGE SCALE GENOMIC DNA]</scope>
    <source>
        <strain evidence="23 24">HannoverDv2000</strain>
    </source>
</reference>
<comment type="function">
    <text evidence="14">SIII, also known as elongin, is a general transcription elongation factor that increases the RNA polymerase II transcription elongation past template-encoded arresting sites. Subunit A is transcriptionally active and its transcription activity is strongly enhanced by binding to the dimeric complex of the SIII regulatory subunits B and C (elongin BC complex). In embryonic stem cells, the elongin BC complex is recruited by EPOP to Polycomb group (PcG) target genes in order generate genomic region that display both active and repressive chromatin properties, an important feature of pluripotent stem cells.</text>
</comment>
<sequence length="425" mass="48779">MVKDRLLEFQDLIGRTNSTGNRNRRLVPENARLLTDVQQTSLESFLNRISELRNMIGQLESWLDEVRALHGDLLLAPATDGEKSKQLRSIVDNFRVQSLVAREQIKKLDSEVNKTCKLHPERSNMVDFRIKRNQIRSLTRALHDVLWKFSQEEEVYQERCRKKITDYLKIQDISLTDEEIRDAIDNGDIFERTKGVSAAFKSLRYLLTNSFVQILLAYNDRKALFQDVKLRRDELFEIEKIIRELGEMFLDLNNLVLSQGEMMDRIDANVEDAADLAAKAKKNVKGARELQRKARKVDSKFLHACFIWMNTSSSSADNKVYGGCEGPDATYVKLVSSDGHQFFIKKELALTSGTIKAMLSGPGQYSENESNEVNFREIPSHVLQKVCQYFAYKVRYTSSATEIPEFVITPEVALELLMAANFLDC</sequence>
<dbReference type="SMART" id="SM00512">
    <property type="entry name" value="Skp1"/>
    <property type="match status" value="1"/>
</dbReference>
<dbReference type="InterPro" id="IPR011333">
    <property type="entry name" value="SKP1/BTB/POZ_sf"/>
</dbReference>
<evidence type="ECO:0000256" key="16">
    <source>
        <dbReference type="ARBA" id="ARBA00076689"/>
    </source>
</evidence>
<evidence type="ECO:0000256" key="8">
    <source>
        <dbReference type="ARBA" id="ARBA00022775"/>
    </source>
</evidence>
<dbReference type="Proteomes" id="UP000053766">
    <property type="component" value="Unassembled WGS sequence"/>
</dbReference>
<evidence type="ECO:0000256" key="18">
    <source>
        <dbReference type="ARBA" id="ARBA00083625"/>
    </source>
</evidence>
<evidence type="ECO:0000256" key="15">
    <source>
        <dbReference type="ARBA" id="ARBA00075906"/>
    </source>
</evidence>
<dbReference type="InterPro" id="IPR039948">
    <property type="entry name" value="ELC1"/>
</dbReference>
<dbReference type="GO" id="GO:0140535">
    <property type="term" value="C:intracellular protein-containing complex"/>
    <property type="evidence" value="ECO:0007669"/>
    <property type="project" value="UniProtKB-ARBA"/>
</dbReference>
<keyword evidence="11" id="KW-0805">Transcription regulation</keyword>
<evidence type="ECO:0000256" key="21">
    <source>
        <dbReference type="SAM" id="Coils"/>
    </source>
</evidence>
<dbReference type="Pfam" id="PF05739">
    <property type="entry name" value="SNARE"/>
    <property type="match status" value="1"/>
</dbReference>
<reference evidence="24" key="2">
    <citation type="journal article" date="2016" name="Sci. Rep.">
        <title>Dictyocaulus viviparus genome, variome and transcriptome elucidate lungworm biology and support future intervention.</title>
        <authorList>
            <person name="McNulty S.N."/>
            <person name="Strube C."/>
            <person name="Rosa B.A."/>
            <person name="Martin J.C."/>
            <person name="Tyagi R."/>
            <person name="Choi Y.J."/>
            <person name="Wang Q."/>
            <person name="Hallsworth Pepin K."/>
            <person name="Zhang X."/>
            <person name="Ozersky P."/>
            <person name="Wilson R.K."/>
            <person name="Sternberg P.W."/>
            <person name="Gasser R.B."/>
            <person name="Mitreva M."/>
        </authorList>
    </citation>
    <scope>NUCLEOTIDE SEQUENCE [LARGE SCALE GENOMIC DNA]</scope>
    <source>
        <strain evidence="24">HannoverDv2000</strain>
    </source>
</reference>
<dbReference type="Pfam" id="PF03931">
    <property type="entry name" value="Skp1_POZ"/>
    <property type="match status" value="1"/>
</dbReference>